<comment type="caution">
    <text evidence="2">The sequence shown here is derived from an EMBL/GenBank/DDBJ whole genome shotgun (WGS) entry which is preliminary data.</text>
</comment>
<evidence type="ECO:0000256" key="1">
    <source>
        <dbReference type="SAM" id="MobiDB-lite"/>
    </source>
</evidence>
<gene>
    <name evidence="2" type="ORF">CRENBAI_013501</name>
</gene>
<feature type="compositionally biased region" description="Basic and acidic residues" evidence="1">
    <location>
        <begin position="26"/>
        <end position="40"/>
    </location>
</feature>
<feature type="region of interest" description="Disordered" evidence="1">
    <location>
        <begin position="137"/>
        <end position="186"/>
    </location>
</feature>
<dbReference type="Proteomes" id="UP001311232">
    <property type="component" value="Unassembled WGS sequence"/>
</dbReference>
<evidence type="ECO:0000313" key="2">
    <source>
        <dbReference type="EMBL" id="KAK5618707.1"/>
    </source>
</evidence>
<keyword evidence="3" id="KW-1185">Reference proteome</keyword>
<sequence length="186" mass="20419">MPEPPQLAPLDVEKQRLYSESLPGDRASHPISKGEPRHPAEKTLFGHLYPKGFLPQQPHEPHAASLTTGVRQRVRGLPPRQGPTLRLHAPVSRLGNGGAKHGPFGLNVPHRPQNVFEALPEVGVEAPPHGRLRQVFPANPQDSFGFARSDRHPPSPSEPAHHQVVVSGKLHSPLHPSVQDIRPQIR</sequence>
<dbReference type="AlphaFoldDB" id="A0AAV9SCY0"/>
<feature type="region of interest" description="Disordered" evidence="1">
    <location>
        <begin position="1"/>
        <end position="40"/>
    </location>
</feature>
<protein>
    <submittedName>
        <fullName evidence="2">Uncharacterized protein</fullName>
    </submittedName>
</protein>
<feature type="region of interest" description="Disordered" evidence="1">
    <location>
        <begin position="74"/>
        <end position="108"/>
    </location>
</feature>
<name>A0AAV9SCY0_9TELE</name>
<reference evidence="2 3" key="1">
    <citation type="submission" date="2021-06" db="EMBL/GenBank/DDBJ databases">
        <authorList>
            <person name="Palmer J.M."/>
        </authorList>
    </citation>
    <scope>NUCLEOTIDE SEQUENCE [LARGE SCALE GENOMIC DNA]</scope>
    <source>
        <strain evidence="2 3">MEX-2019</strain>
        <tissue evidence="2">Muscle</tissue>
    </source>
</reference>
<organism evidence="2 3">
    <name type="scientific">Crenichthys baileyi</name>
    <name type="common">White River springfish</name>
    <dbReference type="NCBI Taxonomy" id="28760"/>
    <lineage>
        <taxon>Eukaryota</taxon>
        <taxon>Metazoa</taxon>
        <taxon>Chordata</taxon>
        <taxon>Craniata</taxon>
        <taxon>Vertebrata</taxon>
        <taxon>Euteleostomi</taxon>
        <taxon>Actinopterygii</taxon>
        <taxon>Neopterygii</taxon>
        <taxon>Teleostei</taxon>
        <taxon>Neoteleostei</taxon>
        <taxon>Acanthomorphata</taxon>
        <taxon>Ovalentaria</taxon>
        <taxon>Atherinomorphae</taxon>
        <taxon>Cyprinodontiformes</taxon>
        <taxon>Goodeidae</taxon>
        <taxon>Crenichthys</taxon>
    </lineage>
</organism>
<dbReference type="EMBL" id="JAHHUM010000604">
    <property type="protein sequence ID" value="KAK5618707.1"/>
    <property type="molecule type" value="Genomic_DNA"/>
</dbReference>
<proteinExistence type="predicted"/>
<accession>A0AAV9SCY0</accession>
<evidence type="ECO:0000313" key="3">
    <source>
        <dbReference type="Proteomes" id="UP001311232"/>
    </source>
</evidence>